<sequence length="81" mass="9528">MQQPIVGYHQDEEQHWVARLACGHNQHVRHQPPWTVREWVTTEQGRASKLGFSLFCVKCIEQAPRDWSLVHHHAGHKEVKE</sequence>
<gene>
    <name evidence="1" type="ORF">DXX94_04720</name>
</gene>
<protein>
    <submittedName>
        <fullName evidence="1">DUF3565 domain-containing protein</fullName>
    </submittedName>
</protein>
<dbReference type="Pfam" id="PF12088">
    <property type="entry name" value="DUF3565"/>
    <property type="match status" value="1"/>
</dbReference>
<proteinExistence type="predicted"/>
<organism evidence="1 2">
    <name type="scientific">Thalassotalea euphylliae</name>
    <dbReference type="NCBI Taxonomy" id="1655234"/>
    <lineage>
        <taxon>Bacteria</taxon>
        <taxon>Pseudomonadati</taxon>
        <taxon>Pseudomonadota</taxon>
        <taxon>Gammaproteobacteria</taxon>
        <taxon>Alteromonadales</taxon>
        <taxon>Colwelliaceae</taxon>
        <taxon>Thalassotalea</taxon>
    </lineage>
</organism>
<name>A0A3E0U067_9GAMM</name>
<dbReference type="Proteomes" id="UP000256899">
    <property type="component" value="Unassembled WGS sequence"/>
</dbReference>
<dbReference type="EMBL" id="QUOT01000001">
    <property type="protein sequence ID" value="REL30059.1"/>
    <property type="molecule type" value="Genomic_DNA"/>
</dbReference>
<accession>A0A3E0U067</accession>
<evidence type="ECO:0000313" key="1">
    <source>
        <dbReference type="EMBL" id="REL30059.1"/>
    </source>
</evidence>
<dbReference type="InterPro" id="IPR021948">
    <property type="entry name" value="DUF3565"/>
</dbReference>
<dbReference type="AlphaFoldDB" id="A0A3E0U067"/>
<keyword evidence="2" id="KW-1185">Reference proteome</keyword>
<evidence type="ECO:0000313" key="2">
    <source>
        <dbReference type="Proteomes" id="UP000256899"/>
    </source>
</evidence>
<reference evidence="2" key="1">
    <citation type="submission" date="2018-08" db="EMBL/GenBank/DDBJ databases">
        <title>Thalassotalea euphylliae genome.</title>
        <authorList>
            <person name="Summers S."/>
            <person name="Rice S.A."/>
            <person name="Freckelton M.L."/>
            <person name="Nedved B.T."/>
            <person name="Hadfield M.G."/>
        </authorList>
    </citation>
    <scope>NUCLEOTIDE SEQUENCE [LARGE SCALE GENOMIC DNA]</scope>
    <source>
        <strain evidence="2">H3</strain>
    </source>
</reference>
<dbReference type="RefSeq" id="WP_116014183.1">
    <property type="nucleotide sequence ID" value="NZ_QUOT01000001.1"/>
</dbReference>
<comment type="caution">
    <text evidence="1">The sequence shown here is derived from an EMBL/GenBank/DDBJ whole genome shotgun (WGS) entry which is preliminary data.</text>
</comment>